<protein>
    <submittedName>
        <fullName evidence="1">Membrane protein</fullName>
    </submittedName>
</protein>
<dbReference type="InterPro" id="IPR006439">
    <property type="entry name" value="HAD-SF_hydro_IA"/>
</dbReference>
<dbReference type="GO" id="GO:0005829">
    <property type="term" value="C:cytosol"/>
    <property type="evidence" value="ECO:0007669"/>
    <property type="project" value="TreeGrafter"/>
</dbReference>
<evidence type="ECO:0000313" key="1">
    <source>
        <dbReference type="EMBL" id="SDO80284.1"/>
    </source>
</evidence>
<dbReference type="PANTHER" id="PTHR43434">
    <property type="entry name" value="PHOSPHOGLYCOLATE PHOSPHATASE"/>
    <property type="match status" value="1"/>
</dbReference>
<dbReference type="SFLD" id="SFLDG01135">
    <property type="entry name" value="C1.5.6:_HAD__Beta-PGM__Phospha"/>
    <property type="match status" value="1"/>
</dbReference>
<dbReference type="RefSeq" id="WP_090676791.1">
    <property type="nucleotide sequence ID" value="NZ_FNIT01000014.1"/>
</dbReference>
<dbReference type="Gene3D" id="3.40.50.1000">
    <property type="entry name" value="HAD superfamily/HAD-like"/>
    <property type="match status" value="1"/>
</dbReference>
<dbReference type="SFLD" id="SFLDS00003">
    <property type="entry name" value="Haloacid_Dehalogenase"/>
    <property type="match status" value="1"/>
</dbReference>
<sequence length="222" mass="23476">MPIKAVLFDIDGTLIDSNDLHVLAWEEAFVGMGVTLPRPVIHDQIGKGADMLVPSLLPDLDEASQQKLGQAHGAIFQARYLPDAKPFPGARALLAKVHAAGQQVVLASSASAEELDHYLGLLEARDLVATTTSSEDVARTKPAADIFATALARMNGIGVDEAVVVGDTPYDVEAALKSGLRTMAVRSGGFSDEALREAGAIRIYQDVATLLAEYDASPLADR</sequence>
<dbReference type="SUPFAM" id="SSF56784">
    <property type="entry name" value="HAD-like"/>
    <property type="match status" value="1"/>
</dbReference>
<proteinExistence type="predicted"/>
<dbReference type="InterPro" id="IPR023198">
    <property type="entry name" value="PGP-like_dom2"/>
</dbReference>
<dbReference type="InterPro" id="IPR050155">
    <property type="entry name" value="HAD-like_hydrolase_sf"/>
</dbReference>
<name>A0A1H0MIV1_9HYPH</name>
<gene>
    <name evidence="1" type="ORF">SAMN05192530_11417</name>
</gene>
<dbReference type="Gene3D" id="1.10.150.240">
    <property type="entry name" value="Putative phosphatase, domain 2"/>
    <property type="match status" value="1"/>
</dbReference>
<dbReference type="Pfam" id="PF13419">
    <property type="entry name" value="HAD_2"/>
    <property type="match status" value="1"/>
</dbReference>
<dbReference type="SFLD" id="SFLDG01129">
    <property type="entry name" value="C1.5:_HAD__Beta-PGM__Phosphata"/>
    <property type="match status" value="1"/>
</dbReference>
<dbReference type="NCBIfam" id="TIGR01549">
    <property type="entry name" value="HAD-SF-IA-v1"/>
    <property type="match status" value="1"/>
</dbReference>
<dbReference type="InterPro" id="IPR023214">
    <property type="entry name" value="HAD_sf"/>
</dbReference>
<reference evidence="1 2" key="1">
    <citation type="submission" date="2016-10" db="EMBL/GenBank/DDBJ databases">
        <authorList>
            <person name="de Groot N.N."/>
        </authorList>
    </citation>
    <scope>NUCLEOTIDE SEQUENCE [LARGE SCALE GENOMIC DNA]</scope>
    <source>
        <strain evidence="2">L7-484,KACC 16230,DSM 25025</strain>
    </source>
</reference>
<keyword evidence="2" id="KW-1185">Reference proteome</keyword>
<dbReference type="PANTHER" id="PTHR43434:SF16">
    <property type="entry name" value="BLL8046 PROTEIN"/>
    <property type="match status" value="1"/>
</dbReference>
<dbReference type="GO" id="GO:0006281">
    <property type="term" value="P:DNA repair"/>
    <property type="evidence" value="ECO:0007669"/>
    <property type="project" value="TreeGrafter"/>
</dbReference>
<dbReference type="InterPro" id="IPR041492">
    <property type="entry name" value="HAD_2"/>
</dbReference>
<accession>A0A1H0MIV1</accession>
<dbReference type="EMBL" id="FNIT01000014">
    <property type="protein sequence ID" value="SDO80284.1"/>
    <property type="molecule type" value="Genomic_DNA"/>
</dbReference>
<dbReference type="Proteomes" id="UP000198793">
    <property type="component" value="Unassembled WGS sequence"/>
</dbReference>
<dbReference type="InterPro" id="IPR036412">
    <property type="entry name" value="HAD-like_sf"/>
</dbReference>
<dbReference type="OrthoDB" id="9793014at2"/>
<dbReference type="NCBIfam" id="TIGR01509">
    <property type="entry name" value="HAD-SF-IA-v3"/>
    <property type="match status" value="1"/>
</dbReference>
<organism evidence="1 2">
    <name type="scientific">Aureimonas jatrophae</name>
    <dbReference type="NCBI Taxonomy" id="1166073"/>
    <lineage>
        <taxon>Bacteria</taxon>
        <taxon>Pseudomonadati</taxon>
        <taxon>Pseudomonadota</taxon>
        <taxon>Alphaproteobacteria</taxon>
        <taxon>Hyphomicrobiales</taxon>
        <taxon>Aurantimonadaceae</taxon>
        <taxon>Aureimonas</taxon>
    </lineage>
</organism>
<dbReference type="AlphaFoldDB" id="A0A1H0MIV1"/>
<dbReference type="GO" id="GO:0008967">
    <property type="term" value="F:phosphoglycolate phosphatase activity"/>
    <property type="evidence" value="ECO:0007669"/>
    <property type="project" value="TreeGrafter"/>
</dbReference>
<evidence type="ECO:0000313" key="2">
    <source>
        <dbReference type="Proteomes" id="UP000198793"/>
    </source>
</evidence>
<dbReference type="STRING" id="1166073.SAMN05192530_11417"/>